<dbReference type="NCBIfam" id="TIGR01484">
    <property type="entry name" value="HAD-SF-IIB"/>
    <property type="match status" value="1"/>
</dbReference>
<dbReference type="PANTHER" id="PTHR10000:SF8">
    <property type="entry name" value="HAD SUPERFAMILY HYDROLASE-LIKE, TYPE 3"/>
    <property type="match status" value="1"/>
</dbReference>
<proteinExistence type="predicted"/>
<evidence type="ECO:0000313" key="1">
    <source>
        <dbReference type="EMBL" id="HIX46830.1"/>
    </source>
</evidence>
<protein>
    <submittedName>
        <fullName evidence="1">Cof-type HAD-IIB family hydrolase</fullName>
    </submittedName>
</protein>
<dbReference type="Proteomes" id="UP000824249">
    <property type="component" value="Unassembled WGS sequence"/>
</dbReference>
<dbReference type="NCBIfam" id="TIGR00099">
    <property type="entry name" value="Cof-subfamily"/>
    <property type="match status" value="1"/>
</dbReference>
<dbReference type="AlphaFoldDB" id="A0A9D1VUH7"/>
<dbReference type="GO" id="GO:0005829">
    <property type="term" value="C:cytosol"/>
    <property type="evidence" value="ECO:0007669"/>
    <property type="project" value="TreeGrafter"/>
</dbReference>
<evidence type="ECO:0000313" key="2">
    <source>
        <dbReference type="Proteomes" id="UP000824249"/>
    </source>
</evidence>
<reference evidence="1" key="2">
    <citation type="submission" date="2021-04" db="EMBL/GenBank/DDBJ databases">
        <authorList>
            <person name="Gilroy R."/>
        </authorList>
    </citation>
    <scope>NUCLEOTIDE SEQUENCE</scope>
    <source>
        <strain evidence="1">26628</strain>
    </source>
</reference>
<dbReference type="Gene3D" id="3.30.1240.10">
    <property type="match status" value="1"/>
</dbReference>
<dbReference type="GO" id="GO:0000287">
    <property type="term" value="F:magnesium ion binding"/>
    <property type="evidence" value="ECO:0007669"/>
    <property type="project" value="TreeGrafter"/>
</dbReference>
<dbReference type="InterPro" id="IPR006379">
    <property type="entry name" value="HAD-SF_hydro_IIB"/>
</dbReference>
<organism evidence="1 2">
    <name type="scientific">Candidatus Borkfalkia faecigallinarum</name>
    <dbReference type="NCBI Taxonomy" id="2838509"/>
    <lineage>
        <taxon>Bacteria</taxon>
        <taxon>Bacillati</taxon>
        <taxon>Bacillota</taxon>
        <taxon>Clostridia</taxon>
        <taxon>Christensenellales</taxon>
        <taxon>Christensenellaceae</taxon>
        <taxon>Candidatus Borkfalkia</taxon>
    </lineage>
</organism>
<accession>A0A9D1VUH7</accession>
<dbReference type="Pfam" id="PF08282">
    <property type="entry name" value="Hydrolase_3"/>
    <property type="match status" value="1"/>
</dbReference>
<keyword evidence="1" id="KW-0378">Hydrolase</keyword>
<dbReference type="SFLD" id="SFLDG01140">
    <property type="entry name" value="C2.B:_Phosphomannomutase_and_P"/>
    <property type="match status" value="1"/>
</dbReference>
<dbReference type="SUPFAM" id="SSF56784">
    <property type="entry name" value="HAD-like"/>
    <property type="match status" value="1"/>
</dbReference>
<dbReference type="InterPro" id="IPR036412">
    <property type="entry name" value="HAD-like_sf"/>
</dbReference>
<dbReference type="Gene3D" id="3.40.50.1000">
    <property type="entry name" value="HAD superfamily/HAD-like"/>
    <property type="match status" value="1"/>
</dbReference>
<dbReference type="InterPro" id="IPR023214">
    <property type="entry name" value="HAD_sf"/>
</dbReference>
<reference evidence="1" key="1">
    <citation type="journal article" date="2021" name="PeerJ">
        <title>Extensive microbial diversity within the chicken gut microbiome revealed by metagenomics and culture.</title>
        <authorList>
            <person name="Gilroy R."/>
            <person name="Ravi A."/>
            <person name="Getino M."/>
            <person name="Pursley I."/>
            <person name="Horton D.L."/>
            <person name="Alikhan N.F."/>
            <person name="Baker D."/>
            <person name="Gharbi K."/>
            <person name="Hall N."/>
            <person name="Watson M."/>
            <person name="Adriaenssens E.M."/>
            <person name="Foster-Nyarko E."/>
            <person name="Jarju S."/>
            <person name="Secka A."/>
            <person name="Antonio M."/>
            <person name="Oren A."/>
            <person name="Chaudhuri R.R."/>
            <person name="La Ragione R."/>
            <person name="Hildebrand F."/>
            <person name="Pallen M.J."/>
        </authorList>
    </citation>
    <scope>NUCLEOTIDE SEQUENCE</scope>
    <source>
        <strain evidence="1">26628</strain>
    </source>
</reference>
<dbReference type="GO" id="GO:0016791">
    <property type="term" value="F:phosphatase activity"/>
    <property type="evidence" value="ECO:0007669"/>
    <property type="project" value="TreeGrafter"/>
</dbReference>
<dbReference type="InterPro" id="IPR000150">
    <property type="entry name" value="Cof"/>
</dbReference>
<dbReference type="CDD" id="cd07516">
    <property type="entry name" value="HAD_Pase"/>
    <property type="match status" value="1"/>
</dbReference>
<gene>
    <name evidence="1" type="ORF">H9737_03970</name>
</gene>
<dbReference type="EMBL" id="DXFD01000060">
    <property type="protein sequence ID" value="HIX46830.1"/>
    <property type="molecule type" value="Genomic_DNA"/>
</dbReference>
<sequence length="273" mass="29981">MLQYKLIVSDFDGTLRRSEGGISEGNIRAVEEYVAAGGVFALCTGRMMSSILPYARKLHLSGLVSAYQGALICDIGSGEVVRDCRIACADAQEICRFLQSMGRHIHVYDGDDLYINRDDDFRVWYEKACAVRGILTPEDIAETVREKQISPHKIIAVSPPEERETVLSAVEAAFGSRFYVTTSMEYLVEIVCKGCDKGGALEYLCGYYRIPAEQSAAIGDNYNDLPMVRAAGLGVAVANGEEALRREADFVTRSCDEDGVGYVIRKFGLGENI</sequence>
<dbReference type="PANTHER" id="PTHR10000">
    <property type="entry name" value="PHOSPHOSERINE PHOSPHATASE"/>
    <property type="match status" value="1"/>
</dbReference>
<name>A0A9D1VUH7_9FIRM</name>
<dbReference type="SFLD" id="SFLDS00003">
    <property type="entry name" value="Haloacid_Dehalogenase"/>
    <property type="match status" value="1"/>
</dbReference>
<comment type="caution">
    <text evidence="1">The sequence shown here is derived from an EMBL/GenBank/DDBJ whole genome shotgun (WGS) entry which is preliminary data.</text>
</comment>